<dbReference type="InterPro" id="IPR018086">
    <property type="entry name" value="NADH_UbQ_OxRdtase_su1_CS"/>
</dbReference>
<keyword evidence="5 9" id="KW-1133">Transmembrane helix</keyword>
<feature type="transmembrane region" description="Helical" evidence="9">
    <location>
        <begin position="6"/>
        <end position="23"/>
    </location>
</feature>
<evidence type="ECO:0000313" key="10">
    <source>
        <dbReference type="EMBL" id="AFQ93454.1"/>
    </source>
</evidence>
<dbReference type="GeneID" id="17097633"/>
<evidence type="ECO:0000256" key="6">
    <source>
        <dbReference type="ARBA" id="ARBA00023136"/>
    </source>
</evidence>
<dbReference type="InterPro" id="IPR001694">
    <property type="entry name" value="NADH_UbQ_OxRdtase_su1/FPO"/>
</dbReference>
<dbReference type="RefSeq" id="YP_008592433.1">
    <property type="nucleotide sequence ID" value="NC_022448.1"/>
</dbReference>
<dbReference type="Pfam" id="PF00146">
    <property type="entry name" value="NADHdh"/>
    <property type="match status" value="1"/>
</dbReference>
<evidence type="ECO:0000256" key="2">
    <source>
        <dbReference type="ARBA" id="ARBA00010535"/>
    </source>
</evidence>
<feature type="transmembrane region" description="Helical" evidence="9">
    <location>
        <begin position="244"/>
        <end position="262"/>
    </location>
</feature>
<dbReference type="CTD" id="4535"/>
<evidence type="ECO:0000256" key="3">
    <source>
        <dbReference type="ARBA" id="ARBA00021009"/>
    </source>
</evidence>
<organism evidence="10">
    <name type="scientific">Schmidtea mediterranea</name>
    <name type="common">Freshwater planarian flatworm</name>
    <dbReference type="NCBI Taxonomy" id="79327"/>
    <lineage>
        <taxon>Eukaryota</taxon>
        <taxon>Metazoa</taxon>
        <taxon>Spiralia</taxon>
        <taxon>Lophotrochozoa</taxon>
        <taxon>Platyhelminthes</taxon>
        <taxon>Rhabditophora</taxon>
        <taxon>Seriata</taxon>
        <taxon>Tricladida</taxon>
        <taxon>Continenticola</taxon>
        <taxon>Geoplanoidea</taxon>
        <taxon>Dugesiidae</taxon>
        <taxon>Schmidtea</taxon>
    </lineage>
</organism>
<keyword evidence="8" id="KW-0830">Ubiquinone</keyword>
<dbReference type="PANTHER" id="PTHR11432:SF3">
    <property type="entry name" value="NADH-UBIQUINONE OXIDOREDUCTASE CHAIN 1"/>
    <property type="match status" value="1"/>
</dbReference>
<feature type="transmembrane region" description="Helical" evidence="9">
    <location>
        <begin position="75"/>
        <end position="95"/>
    </location>
</feature>
<comment type="similarity">
    <text evidence="2 7">Belongs to the complex I subunit 1 family.</text>
</comment>
<keyword evidence="4 7" id="KW-0812">Transmembrane</keyword>
<feature type="transmembrane region" description="Helical" evidence="9">
    <location>
        <begin position="169"/>
        <end position="188"/>
    </location>
</feature>
<dbReference type="AlphaFoldDB" id="T1PTD4"/>
<evidence type="ECO:0000256" key="8">
    <source>
        <dbReference type="RuleBase" id="RU000473"/>
    </source>
</evidence>
<dbReference type="GO" id="GO:0005743">
    <property type="term" value="C:mitochondrial inner membrane"/>
    <property type="evidence" value="ECO:0007669"/>
    <property type="project" value="UniProtKB-SubCell"/>
</dbReference>
<keyword evidence="8 10" id="KW-0496">Mitochondrion</keyword>
<comment type="catalytic activity">
    <reaction evidence="8">
        <text>a ubiquinone + NADH + 5 H(+)(in) = a ubiquinol + NAD(+) + 4 H(+)(out)</text>
        <dbReference type="Rhea" id="RHEA:29091"/>
        <dbReference type="Rhea" id="RHEA-COMP:9565"/>
        <dbReference type="Rhea" id="RHEA-COMP:9566"/>
        <dbReference type="ChEBI" id="CHEBI:15378"/>
        <dbReference type="ChEBI" id="CHEBI:16389"/>
        <dbReference type="ChEBI" id="CHEBI:17976"/>
        <dbReference type="ChEBI" id="CHEBI:57540"/>
        <dbReference type="ChEBI" id="CHEBI:57945"/>
        <dbReference type="EC" id="7.1.1.2"/>
    </reaction>
</comment>
<evidence type="ECO:0000256" key="1">
    <source>
        <dbReference type="ARBA" id="ARBA00004141"/>
    </source>
</evidence>
<feature type="transmembrane region" description="Helical" evidence="9">
    <location>
        <begin position="217"/>
        <end position="238"/>
    </location>
</feature>
<dbReference type="GO" id="GO:0009060">
    <property type="term" value="P:aerobic respiration"/>
    <property type="evidence" value="ECO:0007669"/>
    <property type="project" value="TreeGrafter"/>
</dbReference>
<dbReference type="EC" id="7.1.1.2" evidence="8"/>
<protein>
    <recommendedName>
        <fullName evidence="3 8">NADH-ubiquinone oxidoreductase chain 1</fullName>
        <ecNumber evidence="8">7.1.1.2</ecNumber>
    </recommendedName>
</protein>
<reference evidence="10" key="1">
    <citation type="submission" date="2012-07" db="EMBL/GenBank/DDBJ databases">
        <title>Mitochondrial genomes for 'planarian' flatworms shows great divergence from the neodermatan gene order.</title>
        <authorList>
            <person name="Ross E."/>
            <person name="Blair D."/>
            <person name="Sanchez Alvarado A."/>
        </authorList>
    </citation>
    <scope>NUCLEOTIDE SEQUENCE</scope>
</reference>
<evidence type="ECO:0000256" key="7">
    <source>
        <dbReference type="RuleBase" id="RU000471"/>
    </source>
</evidence>
<dbReference type="GO" id="GO:0008137">
    <property type="term" value="F:NADH dehydrogenase (ubiquinone) activity"/>
    <property type="evidence" value="ECO:0007669"/>
    <property type="project" value="UniProtKB-EC"/>
</dbReference>
<feature type="transmembrane region" description="Helical" evidence="9">
    <location>
        <begin position="101"/>
        <end position="122"/>
    </location>
</feature>
<evidence type="ECO:0000256" key="4">
    <source>
        <dbReference type="ARBA" id="ARBA00022692"/>
    </source>
</evidence>
<keyword evidence="7" id="KW-0520">NAD</keyword>
<dbReference type="PROSITE" id="PS00668">
    <property type="entry name" value="COMPLEX1_ND1_2"/>
    <property type="match status" value="1"/>
</dbReference>
<accession>T1PTD4</accession>
<feature type="transmembrane region" description="Helical" evidence="9">
    <location>
        <begin position="274"/>
        <end position="295"/>
    </location>
</feature>
<name>T1PTD4_SCHMD</name>
<dbReference type="EMBL" id="JX398125">
    <property type="protein sequence ID" value="AFQ93454.1"/>
    <property type="molecule type" value="Genomic_DNA"/>
</dbReference>
<dbReference type="GO" id="GO:0003954">
    <property type="term" value="F:NADH dehydrogenase activity"/>
    <property type="evidence" value="ECO:0007669"/>
    <property type="project" value="TreeGrafter"/>
</dbReference>
<dbReference type="PANTHER" id="PTHR11432">
    <property type="entry name" value="NADH DEHYDROGENASE SUBUNIT 1"/>
    <property type="match status" value="1"/>
</dbReference>
<gene>
    <name evidence="10" type="primary">ND1</name>
</gene>
<evidence type="ECO:0000256" key="9">
    <source>
        <dbReference type="SAM" id="Phobius"/>
    </source>
</evidence>
<proteinExistence type="inferred from homology"/>
<keyword evidence="6 9" id="KW-0472">Membrane</keyword>
<evidence type="ECO:0000256" key="5">
    <source>
        <dbReference type="ARBA" id="ARBA00022989"/>
    </source>
</evidence>
<feature type="transmembrane region" description="Helical" evidence="9">
    <location>
        <begin position="143"/>
        <end position="163"/>
    </location>
</feature>
<comment type="subcellular location">
    <subcellularLocation>
        <location evidence="1">Membrane</location>
        <topology evidence="1">Multi-pass membrane protein</topology>
    </subcellularLocation>
    <subcellularLocation>
        <location evidence="7">Mitochondrion inner membrane</location>
        <topology evidence="7">Multi-pass membrane protein</topology>
    </subcellularLocation>
</comment>
<geneLocation type="mitochondrion" evidence="10"/>
<sequence length="296" mass="33843">MLFGYLFIWVSMLVCVIYITMLERKIMSYIQTRKGPNKVGFLGLATAFADALKLLVKGFGVVSVSSRLLFSFSPLLTVYILFFVWCLLPLSTVYVCSSLGFLIYLCFNSLNVFSVLGSGWSCNSKYTLLGSIRGASQVISYEALLLLVLIFPLALSYSLSFLVYCYFGYWYLLLFFPLSVLFLVVGLAETNRSPFDFSEGESELVSGFNTEYGSMEFACLFLGEYGQIVFICIIWFLLYCSTSIFFFNMVGGILISFSFILFRSTFPRFRYDLLMNLAWNWGLLLVSIYFLYLLFF</sequence>